<evidence type="ECO:0000313" key="2">
    <source>
        <dbReference type="Proteomes" id="UP001606134"/>
    </source>
</evidence>
<dbReference type="InterPro" id="IPR010982">
    <property type="entry name" value="Lambda_DNA-bd_dom_sf"/>
</dbReference>
<organism evidence="1 2">
    <name type="scientific">Pelomonas candidula</name>
    <dbReference type="NCBI Taxonomy" id="3299025"/>
    <lineage>
        <taxon>Bacteria</taxon>
        <taxon>Pseudomonadati</taxon>
        <taxon>Pseudomonadota</taxon>
        <taxon>Betaproteobacteria</taxon>
        <taxon>Burkholderiales</taxon>
        <taxon>Sphaerotilaceae</taxon>
        <taxon>Roseateles</taxon>
    </lineage>
</organism>
<accession>A0ABW7HE77</accession>
<dbReference type="RefSeq" id="WP_394411907.1">
    <property type="nucleotide sequence ID" value="NZ_JBIGIC010000007.1"/>
</dbReference>
<dbReference type="SUPFAM" id="SSF47413">
    <property type="entry name" value="lambda repressor-like DNA-binding domains"/>
    <property type="match status" value="1"/>
</dbReference>
<dbReference type="Gene3D" id="1.10.260.40">
    <property type="entry name" value="lambda repressor-like DNA-binding domains"/>
    <property type="match status" value="1"/>
</dbReference>
<reference evidence="1 2" key="1">
    <citation type="submission" date="2024-08" db="EMBL/GenBank/DDBJ databases">
        <authorList>
            <person name="Lu H."/>
        </authorList>
    </citation>
    <scope>NUCLEOTIDE SEQUENCE [LARGE SCALE GENOMIC DNA]</scope>
    <source>
        <strain evidence="1 2">BYS78W</strain>
    </source>
</reference>
<dbReference type="Proteomes" id="UP001606134">
    <property type="component" value="Unassembled WGS sequence"/>
</dbReference>
<protein>
    <submittedName>
        <fullName evidence="1">Helix-turn-helix domain-containing protein</fullName>
    </submittedName>
</protein>
<proteinExistence type="predicted"/>
<evidence type="ECO:0000313" key="1">
    <source>
        <dbReference type="EMBL" id="MFG6487968.1"/>
    </source>
</evidence>
<dbReference type="InterPro" id="IPR001387">
    <property type="entry name" value="Cro/C1-type_HTH"/>
</dbReference>
<dbReference type="CDD" id="cd00093">
    <property type="entry name" value="HTH_XRE"/>
    <property type="match status" value="1"/>
</dbReference>
<comment type="caution">
    <text evidence="1">The sequence shown here is derived from an EMBL/GenBank/DDBJ whole genome shotgun (WGS) entry which is preliminary data.</text>
</comment>
<dbReference type="EMBL" id="JBIGIC010000007">
    <property type="protein sequence ID" value="MFG6487968.1"/>
    <property type="molecule type" value="Genomic_DNA"/>
</dbReference>
<sequence length="113" mass="11996">MSSESLQARVLRAAQLFKDLGLTQSDIAGAVDASQSQVSRVLAGQIVRRTKLIDEICNYADSIELGVSVEAVRNNEELLSALAQTWDGSAAHSRALAAVIRSLSVLGSSKSPR</sequence>
<gene>
    <name evidence="1" type="ORF">ACG04R_14890</name>
</gene>
<keyword evidence="2" id="KW-1185">Reference proteome</keyword>
<name>A0ABW7HE77_9BURK</name>